<evidence type="ECO:0000313" key="1">
    <source>
        <dbReference type="EMBL" id="GAH85290.1"/>
    </source>
</evidence>
<comment type="caution">
    <text evidence="1">The sequence shown here is derived from an EMBL/GenBank/DDBJ whole genome shotgun (WGS) entry which is preliminary data.</text>
</comment>
<gene>
    <name evidence="1" type="ORF">S03H2_67000</name>
</gene>
<dbReference type="AlphaFoldDB" id="X1JV49"/>
<dbReference type="EMBL" id="BARU01043805">
    <property type="protein sequence ID" value="GAH85290.1"/>
    <property type="molecule type" value="Genomic_DNA"/>
</dbReference>
<feature type="non-terminal residue" evidence="1">
    <location>
        <position position="41"/>
    </location>
</feature>
<organism evidence="1">
    <name type="scientific">marine sediment metagenome</name>
    <dbReference type="NCBI Taxonomy" id="412755"/>
    <lineage>
        <taxon>unclassified sequences</taxon>
        <taxon>metagenomes</taxon>
        <taxon>ecological metagenomes</taxon>
    </lineage>
</organism>
<name>X1JV49_9ZZZZ</name>
<protein>
    <submittedName>
        <fullName evidence="1">Uncharacterized protein</fullName>
    </submittedName>
</protein>
<sequence>MRKFKNSGIEFYNSTVTLDISLTVIEKFRKYEQREGYNESG</sequence>
<proteinExistence type="predicted"/>
<accession>X1JV49</accession>
<reference evidence="1" key="1">
    <citation type="journal article" date="2014" name="Front. Microbiol.">
        <title>High frequency of phylogenetically diverse reductive dehalogenase-homologous genes in deep subseafloor sedimentary metagenomes.</title>
        <authorList>
            <person name="Kawai M."/>
            <person name="Futagami T."/>
            <person name="Toyoda A."/>
            <person name="Takaki Y."/>
            <person name="Nishi S."/>
            <person name="Hori S."/>
            <person name="Arai W."/>
            <person name="Tsubouchi T."/>
            <person name="Morono Y."/>
            <person name="Uchiyama I."/>
            <person name="Ito T."/>
            <person name="Fujiyama A."/>
            <person name="Inagaki F."/>
            <person name="Takami H."/>
        </authorList>
    </citation>
    <scope>NUCLEOTIDE SEQUENCE</scope>
    <source>
        <strain evidence="1">Expedition CK06-06</strain>
    </source>
</reference>